<gene>
    <name evidence="11" type="ORF">PVAP13_9KG133500</name>
</gene>
<dbReference type="Proteomes" id="UP000823388">
    <property type="component" value="Chromosome 9K"/>
</dbReference>
<feature type="domain" description="NB-ARC" evidence="7">
    <location>
        <begin position="178"/>
        <end position="318"/>
    </location>
</feature>
<keyword evidence="4" id="KW-0547">Nucleotide-binding</keyword>
<evidence type="ECO:0000256" key="4">
    <source>
        <dbReference type="ARBA" id="ARBA00022741"/>
    </source>
</evidence>
<evidence type="ECO:0000313" key="12">
    <source>
        <dbReference type="Proteomes" id="UP000823388"/>
    </source>
</evidence>
<dbReference type="EMBL" id="CM029053">
    <property type="protein sequence ID" value="KAG2548040.1"/>
    <property type="molecule type" value="Genomic_DNA"/>
</dbReference>
<evidence type="ECO:0000256" key="2">
    <source>
        <dbReference type="ARBA" id="ARBA00022614"/>
    </source>
</evidence>
<dbReference type="GO" id="GO:0002758">
    <property type="term" value="P:innate immune response-activating signaling pathway"/>
    <property type="evidence" value="ECO:0007669"/>
    <property type="project" value="UniProtKB-ARBA"/>
</dbReference>
<dbReference type="Pfam" id="PF18052">
    <property type="entry name" value="Rx_N"/>
    <property type="match status" value="1"/>
</dbReference>
<dbReference type="InterPro" id="IPR055414">
    <property type="entry name" value="LRR_R13L4/SHOC2-like"/>
</dbReference>
<reference evidence="11" key="1">
    <citation type="submission" date="2020-05" db="EMBL/GenBank/DDBJ databases">
        <title>WGS assembly of Panicum virgatum.</title>
        <authorList>
            <person name="Lovell J.T."/>
            <person name="Jenkins J."/>
            <person name="Shu S."/>
            <person name="Juenger T.E."/>
            <person name="Schmutz J."/>
        </authorList>
    </citation>
    <scope>NUCLEOTIDE SEQUENCE</scope>
    <source>
        <strain evidence="11">AP13</strain>
    </source>
</reference>
<dbReference type="Gene3D" id="3.80.10.10">
    <property type="entry name" value="Ribonuclease Inhibitor"/>
    <property type="match status" value="1"/>
</dbReference>
<dbReference type="PANTHER" id="PTHR23155:SF1116">
    <property type="entry name" value="OS12G0273300 PROTEIN"/>
    <property type="match status" value="1"/>
</dbReference>
<feature type="domain" description="Disease resistance N-terminal" evidence="8">
    <location>
        <begin position="7"/>
        <end position="95"/>
    </location>
</feature>
<dbReference type="GO" id="GO:0042742">
    <property type="term" value="P:defense response to bacterium"/>
    <property type="evidence" value="ECO:0007669"/>
    <property type="project" value="UniProtKB-ARBA"/>
</dbReference>
<dbReference type="FunFam" id="3.40.50.300:FF:001091">
    <property type="entry name" value="Probable disease resistance protein At1g61300"/>
    <property type="match status" value="1"/>
</dbReference>
<dbReference type="InterPro" id="IPR044974">
    <property type="entry name" value="Disease_R_plants"/>
</dbReference>
<dbReference type="GO" id="GO:0009626">
    <property type="term" value="P:plant-type hypersensitive response"/>
    <property type="evidence" value="ECO:0007669"/>
    <property type="project" value="UniProtKB-ARBA"/>
</dbReference>
<dbReference type="SUPFAM" id="SSF52540">
    <property type="entry name" value="P-loop containing nucleoside triphosphate hydrolases"/>
    <property type="match status" value="1"/>
</dbReference>
<dbReference type="Gene3D" id="3.40.50.300">
    <property type="entry name" value="P-loop containing nucleotide triphosphate hydrolases"/>
    <property type="match status" value="1"/>
</dbReference>
<feature type="domain" description="Disease resistance R13L4/SHOC-2-like LRR" evidence="10">
    <location>
        <begin position="527"/>
        <end position="812"/>
    </location>
</feature>
<dbReference type="Gene3D" id="1.10.8.430">
    <property type="entry name" value="Helical domain of apoptotic protease-activating factors"/>
    <property type="match status" value="1"/>
</dbReference>
<dbReference type="SUPFAM" id="SSF52058">
    <property type="entry name" value="L domain-like"/>
    <property type="match status" value="1"/>
</dbReference>
<dbReference type="InterPro" id="IPR042197">
    <property type="entry name" value="Apaf_helical"/>
</dbReference>
<evidence type="ECO:0000259" key="9">
    <source>
        <dbReference type="Pfam" id="PF23559"/>
    </source>
</evidence>
<protein>
    <recommendedName>
        <fullName evidence="13">AAA+ ATPase domain-containing protein</fullName>
    </recommendedName>
</protein>
<dbReference type="InterPro" id="IPR027417">
    <property type="entry name" value="P-loop_NTPase"/>
</dbReference>
<proteinExistence type="inferred from homology"/>
<sequence length="845" mass="96090">MQAVTGAMGSLIPKLWGLVHAEYQLQTGTKEQVESLALDLESAYAALRKVASVPPDQLDEQVKLWAREIREGSYDMEDVLDTFLVHVEGSNDPADKDSELKRLRKKMTRLFKKIKARHDIASEIDKIKKRLQEVKDRHATFSINDIVSKRIASSSTTDPRLEAMYKEVKELIGIDKSKADVISKLGDDGSNKGMRKIVSIVGAGGLGKTTLARAVYDKLKPQFGCEAFVPVGQNPDPKKILRDILIDLGYIDFSKIAILDERQLINELRSFLGTKRYFIVIDDIWEAETWKNIKSAFIENNSGSRIILTTHKLEVTTDKFPDNESSEVHKASEEILMKCGGVPLAIITMASFLAGKAREQWFELCHSPSFIHDKDTMWILSLSFNDLPPHLRTCLLYLSAFPEDHFIAKDQLIWKWIAEGFVEEKQGMWLFDVGEGYFNDLVNRSMIQADEKKEWSFDGIWTLTQGCRVHDMVLDLLRHVSREENFFTISDSDEVVAASSSGSKVRRLVVQNRTDEYIVNPRDNIPQVRSFLAFTCDIGNMISFRGFKLLRVLTLEGRIGSPSCHIDLEHIGKLIHLRYLGLSRIETLLPEAIGDLKFLQTLNLRGCRWLNLPSSISRLTQLVCLRADVEMPNGVLGKLTCLEELVVKPINYYPDEDGHMQFVKDLSNLTQLRVLRTGIMSINDIIESDLLQSIGKLRRIQRLSLHIFGGKPQSSTWCAQLVLPRGLRYLNFSALHMEIMPPCINPSHLVNLSDLNLLVNGMDRQDLESLSRLPQLRHLWLQTMSTVTLPNVASNGCFQMLRSCCFPWSTVRFLLNGDSSVSFTIRMGEMIWTSFPAEKRRMRKE</sequence>
<dbReference type="InterPro" id="IPR032675">
    <property type="entry name" value="LRR_dom_sf"/>
</dbReference>
<name>A0A8T0NF65_PANVG</name>
<organism evidence="11 12">
    <name type="scientific">Panicum virgatum</name>
    <name type="common">Blackwell switchgrass</name>
    <dbReference type="NCBI Taxonomy" id="38727"/>
    <lineage>
        <taxon>Eukaryota</taxon>
        <taxon>Viridiplantae</taxon>
        <taxon>Streptophyta</taxon>
        <taxon>Embryophyta</taxon>
        <taxon>Tracheophyta</taxon>
        <taxon>Spermatophyta</taxon>
        <taxon>Magnoliopsida</taxon>
        <taxon>Liliopsida</taxon>
        <taxon>Poales</taxon>
        <taxon>Poaceae</taxon>
        <taxon>PACMAD clade</taxon>
        <taxon>Panicoideae</taxon>
        <taxon>Panicodae</taxon>
        <taxon>Paniceae</taxon>
        <taxon>Panicinae</taxon>
        <taxon>Panicum</taxon>
        <taxon>Panicum sect. Hiantes</taxon>
    </lineage>
</organism>
<dbReference type="FunFam" id="1.10.10.10:FF:000322">
    <property type="entry name" value="Probable disease resistance protein At1g63360"/>
    <property type="match status" value="1"/>
</dbReference>
<dbReference type="Gene3D" id="1.20.5.4130">
    <property type="match status" value="1"/>
</dbReference>
<dbReference type="Gene3D" id="1.10.10.10">
    <property type="entry name" value="Winged helix-like DNA-binding domain superfamily/Winged helix DNA-binding domain"/>
    <property type="match status" value="1"/>
</dbReference>
<dbReference type="PRINTS" id="PR00364">
    <property type="entry name" value="DISEASERSIST"/>
</dbReference>
<dbReference type="Pfam" id="PF23559">
    <property type="entry name" value="WHD_DRP"/>
    <property type="match status" value="1"/>
</dbReference>
<evidence type="ECO:0000256" key="1">
    <source>
        <dbReference type="ARBA" id="ARBA00008894"/>
    </source>
</evidence>
<evidence type="ECO:0000259" key="8">
    <source>
        <dbReference type="Pfam" id="PF18052"/>
    </source>
</evidence>
<dbReference type="AlphaFoldDB" id="A0A8T0NF65"/>
<dbReference type="GO" id="GO:0043531">
    <property type="term" value="F:ADP binding"/>
    <property type="evidence" value="ECO:0007669"/>
    <property type="project" value="InterPro"/>
</dbReference>
<keyword evidence="5" id="KW-0611">Plant defense</keyword>
<comment type="caution">
    <text evidence="11">The sequence shown here is derived from an EMBL/GenBank/DDBJ whole genome shotgun (WGS) entry which is preliminary data.</text>
</comment>
<keyword evidence="3" id="KW-0677">Repeat</keyword>
<comment type="similarity">
    <text evidence="1">Belongs to the disease resistance NB-LRR family.</text>
</comment>
<evidence type="ECO:0000313" key="11">
    <source>
        <dbReference type="EMBL" id="KAG2548040.1"/>
    </source>
</evidence>
<dbReference type="PANTHER" id="PTHR23155">
    <property type="entry name" value="DISEASE RESISTANCE PROTEIN RP"/>
    <property type="match status" value="1"/>
</dbReference>
<evidence type="ECO:0000256" key="3">
    <source>
        <dbReference type="ARBA" id="ARBA00022737"/>
    </source>
</evidence>
<dbReference type="InterPro" id="IPR041118">
    <property type="entry name" value="Rx_N"/>
</dbReference>
<evidence type="ECO:0000256" key="5">
    <source>
        <dbReference type="ARBA" id="ARBA00022821"/>
    </source>
</evidence>
<accession>A0A8T0NF65</accession>
<evidence type="ECO:0000256" key="6">
    <source>
        <dbReference type="ARBA" id="ARBA00023054"/>
    </source>
</evidence>
<keyword evidence="2" id="KW-0433">Leucine-rich repeat</keyword>
<dbReference type="CDD" id="cd14798">
    <property type="entry name" value="RX-CC_like"/>
    <property type="match status" value="1"/>
</dbReference>
<evidence type="ECO:0000259" key="7">
    <source>
        <dbReference type="Pfam" id="PF00931"/>
    </source>
</evidence>
<dbReference type="Pfam" id="PF23598">
    <property type="entry name" value="LRR_14"/>
    <property type="match status" value="1"/>
</dbReference>
<keyword evidence="6" id="KW-0175">Coiled coil</keyword>
<evidence type="ECO:0000259" key="10">
    <source>
        <dbReference type="Pfam" id="PF23598"/>
    </source>
</evidence>
<feature type="domain" description="Disease resistance protein winged helix" evidence="9">
    <location>
        <begin position="401"/>
        <end position="476"/>
    </location>
</feature>
<dbReference type="InterPro" id="IPR036388">
    <property type="entry name" value="WH-like_DNA-bd_sf"/>
</dbReference>
<dbReference type="InterPro" id="IPR002182">
    <property type="entry name" value="NB-ARC"/>
</dbReference>
<evidence type="ECO:0008006" key="13">
    <source>
        <dbReference type="Google" id="ProtNLM"/>
    </source>
</evidence>
<dbReference type="InterPro" id="IPR038005">
    <property type="entry name" value="RX-like_CC"/>
</dbReference>
<keyword evidence="12" id="KW-1185">Reference proteome</keyword>
<dbReference type="Pfam" id="PF00931">
    <property type="entry name" value="NB-ARC"/>
    <property type="match status" value="1"/>
</dbReference>
<dbReference type="InterPro" id="IPR058922">
    <property type="entry name" value="WHD_DRP"/>
</dbReference>